<reference evidence="1" key="1">
    <citation type="submission" date="2022-08" db="EMBL/GenBank/DDBJ databases">
        <title>Genome Sequence of Lecanicillium fungicola.</title>
        <authorList>
            <person name="Buettner E."/>
        </authorList>
    </citation>
    <scope>NUCLEOTIDE SEQUENCE</scope>
    <source>
        <strain evidence="1">Babe33</strain>
    </source>
</reference>
<gene>
    <name evidence="1" type="ORF">NQ176_g54</name>
</gene>
<dbReference type="Proteomes" id="UP001143910">
    <property type="component" value="Unassembled WGS sequence"/>
</dbReference>
<organism evidence="1 2">
    <name type="scientific">Zarea fungicola</name>
    <dbReference type="NCBI Taxonomy" id="93591"/>
    <lineage>
        <taxon>Eukaryota</taxon>
        <taxon>Fungi</taxon>
        <taxon>Dikarya</taxon>
        <taxon>Ascomycota</taxon>
        <taxon>Pezizomycotina</taxon>
        <taxon>Sordariomycetes</taxon>
        <taxon>Hypocreomycetidae</taxon>
        <taxon>Hypocreales</taxon>
        <taxon>Cordycipitaceae</taxon>
        <taxon>Zarea</taxon>
    </lineage>
</organism>
<proteinExistence type="predicted"/>
<evidence type="ECO:0000313" key="2">
    <source>
        <dbReference type="Proteomes" id="UP001143910"/>
    </source>
</evidence>
<sequence length="587" mass="58541">MVPTPSVFGLLAAIGIVTASPLVDVDGGNNSTNTAPRLAPNAGAAATPSPSTPSSPAPSPSTTPSIDLSTLPTQTRTQLPTTLTNCGTTYQANIINEYLGLTTDLALQCQCFASVNSWLHDTNAPTRTLTTLHGTSLSTFTMTGQDGKPTVTSSELIETDTVIATTNFIAPGTDLWIGSAASPCCYSCTIAASTVELFFFPATMTVANNTPAPVTSFVSNSVTFQSPSVYIGFSALSAYDYCGKLGKEFVNTTMAFNPDELSSITFATLQGDPVTFGTTGPDGTLTQLVSTPIVYSPAGSAAITYTDLERNCSTIAGYRFIPGLPVNGHIASPDPCHPTIVVPDRVKSLDPAWAGCKPDDLLIPPPASPTPAPPPVSSTPAKPSSTPPPPPQSTAAPPPPPPQSTAALPPPPPPQNTAAPPPVSTPTGGGGNNGGDNRSGDNGNSGNGNGGGTGNTSGNGVGTTKNDSGNAGSNNGAANNGNAKSNANANASGNTNGNANGDKGNASGTGAANNNGSLSTSRSGNGVAVPPIQSSSSKPQGAGSRTTTTSSTTAAPALPSSNTASIKAGSLMMAKAVAGMVSLAMFM</sequence>
<evidence type="ECO:0000313" key="1">
    <source>
        <dbReference type="EMBL" id="KAJ2984292.1"/>
    </source>
</evidence>
<comment type="caution">
    <text evidence="1">The sequence shown here is derived from an EMBL/GenBank/DDBJ whole genome shotgun (WGS) entry which is preliminary data.</text>
</comment>
<keyword evidence="2" id="KW-1185">Reference proteome</keyword>
<name>A0ACC1NY63_9HYPO</name>
<protein>
    <submittedName>
        <fullName evidence="1">Uncharacterized protein</fullName>
    </submittedName>
</protein>
<accession>A0ACC1NY63</accession>
<dbReference type="EMBL" id="JANJQO010000002">
    <property type="protein sequence ID" value="KAJ2984292.1"/>
    <property type="molecule type" value="Genomic_DNA"/>
</dbReference>